<dbReference type="GO" id="GO:0080143">
    <property type="term" value="P:regulation of amino acid export"/>
    <property type="evidence" value="ECO:0007669"/>
    <property type="project" value="InterPro"/>
</dbReference>
<evidence type="ECO:0000313" key="8">
    <source>
        <dbReference type="Proteomes" id="UP000235220"/>
    </source>
</evidence>
<organism evidence="8 9">
    <name type="scientific">Juglans regia</name>
    <name type="common">English walnut</name>
    <dbReference type="NCBI Taxonomy" id="51240"/>
    <lineage>
        <taxon>Eukaryota</taxon>
        <taxon>Viridiplantae</taxon>
        <taxon>Streptophyta</taxon>
        <taxon>Embryophyta</taxon>
        <taxon>Tracheophyta</taxon>
        <taxon>Spermatophyta</taxon>
        <taxon>Magnoliopsida</taxon>
        <taxon>eudicotyledons</taxon>
        <taxon>Gunneridae</taxon>
        <taxon>Pentapetalae</taxon>
        <taxon>rosids</taxon>
        <taxon>fabids</taxon>
        <taxon>Fagales</taxon>
        <taxon>Juglandaceae</taxon>
        <taxon>Juglans</taxon>
    </lineage>
</organism>
<proteinExistence type="inferred from homology"/>
<evidence type="ECO:0000256" key="7">
    <source>
        <dbReference type="ARBA" id="ARBA00023136"/>
    </source>
</evidence>
<dbReference type="Proteomes" id="UP000235220">
    <property type="component" value="Chromosome 1"/>
</dbReference>
<evidence type="ECO:0000256" key="4">
    <source>
        <dbReference type="ARBA" id="ARBA00022692"/>
    </source>
</evidence>
<dbReference type="KEGG" id="jre:108988078"/>
<dbReference type="Gramene" id="Jr01_09310_p1">
    <property type="protein sequence ID" value="cds.Jr01_09310_p1"/>
    <property type="gene ID" value="Jr01_09310"/>
</dbReference>
<dbReference type="PANTHER" id="PTHR33228:SF75">
    <property type="entry name" value="PROTEIN GLUTAMINE DUMPER 6"/>
    <property type="match status" value="1"/>
</dbReference>
<keyword evidence="4" id="KW-0812">Transmembrane</keyword>
<keyword evidence="3" id="KW-0813">Transport</keyword>
<name>A0A2I4EBE7_JUGRE</name>
<evidence type="ECO:0000256" key="1">
    <source>
        <dbReference type="ARBA" id="ARBA00004167"/>
    </source>
</evidence>
<dbReference type="PANTHER" id="PTHR33228">
    <property type="entry name" value="PROTEIN GLUTAMINE DUMPER 4-RELATED"/>
    <property type="match status" value="1"/>
</dbReference>
<keyword evidence="6" id="KW-1133">Transmembrane helix</keyword>
<keyword evidence="8" id="KW-1185">Reference proteome</keyword>
<keyword evidence="7" id="KW-0472">Membrane</keyword>
<evidence type="ECO:0000256" key="6">
    <source>
        <dbReference type="ARBA" id="ARBA00022989"/>
    </source>
</evidence>
<dbReference type="RefSeq" id="XP_018816725.1">
    <property type="nucleotide sequence ID" value="XM_018961180.2"/>
</dbReference>
<dbReference type="GO" id="GO:0006865">
    <property type="term" value="P:amino acid transport"/>
    <property type="evidence" value="ECO:0007669"/>
    <property type="project" value="UniProtKB-KW"/>
</dbReference>
<dbReference type="OrthoDB" id="770444at2759"/>
<evidence type="ECO:0000256" key="5">
    <source>
        <dbReference type="ARBA" id="ARBA00022970"/>
    </source>
</evidence>
<comment type="subcellular location">
    <subcellularLocation>
        <location evidence="1">Membrane</location>
        <topology evidence="1">Single-pass membrane protein</topology>
    </subcellularLocation>
</comment>
<dbReference type="GO" id="GO:0016020">
    <property type="term" value="C:membrane"/>
    <property type="evidence" value="ECO:0007669"/>
    <property type="project" value="UniProtKB-SubCell"/>
</dbReference>
<sequence length="120" mass="12656">MRPPTISTSASVTGATHLWKSPVPYLYGGLAIMIVLIAGALVILVCSHRKPASSRSSGREGGETPALMPTNNEVTVQQLDADQPKIVVIMAGDDKPTYIAKPVTASSTNCSTDHDLQLII</sequence>
<accession>A0A2I4EBE7</accession>
<dbReference type="STRING" id="51240.A0A2I4EBE7"/>
<dbReference type="GeneID" id="108988078"/>
<dbReference type="InterPro" id="IPR040359">
    <property type="entry name" value="GDU"/>
</dbReference>
<comment type="similarity">
    <text evidence="2">Belongs to the GLUTAMINE DUMPER 1 (TC 9.B.60) family.</text>
</comment>
<gene>
    <name evidence="9" type="primary">LOC108988078</name>
</gene>
<evidence type="ECO:0000313" key="9">
    <source>
        <dbReference type="RefSeq" id="XP_018816725.1"/>
    </source>
</evidence>
<evidence type="ECO:0000256" key="2">
    <source>
        <dbReference type="ARBA" id="ARBA00009977"/>
    </source>
</evidence>
<evidence type="ECO:0000256" key="3">
    <source>
        <dbReference type="ARBA" id="ARBA00022448"/>
    </source>
</evidence>
<keyword evidence="5" id="KW-0029">Amino-acid transport</keyword>
<reference evidence="9" key="1">
    <citation type="submission" date="2025-08" db="UniProtKB">
        <authorList>
            <consortium name="RefSeq"/>
        </authorList>
    </citation>
    <scope>IDENTIFICATION</scope>
    <source>
        <tissue evidence="9">Leaves</tissue>
    </source>
</reference>
<dbReference type="AlphaFoldDB" id="A0A2I4EBE7"/>
<protein>
    <submittedName>
        <fullName evidence="9">Protein GLUTAMINE DUMPER 6-like</fullName>
    </submittedName>
</protein>